<dbReference type="EMBL" id="JAGIOF010000001">
    <property type="protein sequence ID" value="MBP2385014.1"/>
    <property type="molecule type" value="Genomic_DNA"/>
</dbReference>
<dbReference type="Proteomes" id="UP001296993">
    <property type="component" value="Unassembled WGS sequence"/>
</dbReference>
<organism evidence="7 8">
    <name type="scientific">Paeniglutamicibacter kerguelensis</name>
    <dbReference type="NCBI Taxonomy" id="254788"/>
    <lineage>
        <taxon>Bacteria</taxon>
        <taxon>Bacillati</taxon>
        <taxon>Actinomycetota</taxon>
        <taxon>Actinomycetes</taxon>
        <taxon>Micrococcales</taxon>
        <taxon>Micrococcaceae</taxon>
        <taxon>Paeniglutamicibacter</taxon>
    </lineage>
</organism>
<dbReference type="PANTHER" id="PTHR42801">
    <property type="entry name" value="THIOREDOXIN-DEPENDENT PEROXIDE REDUCTASE"/>
    <property type="match status" value="1"/>
</dbReference>
<dbReference type="Pfam" id="PF08534">
    <property type="entry name" value="Redoxin"/>
    <property type="match status" value="1"/>
</dbReference>
<evidence type="ECO:0000256" key="1">
    <source>
        <dbReference type="ARBA" id="ARBA00022559"/>
    </source>
</evidence>
<evidence type="ECO:0000259" key="6">
    <source>
        <dbReference type="PROSITE" id="PS51352"/>
    </source>
</evidence>
<evidence type="ECO:0000256" key="5">
    <source>
        <dbReference type="ARBA" id="ARBA00023284"/>
    </source>
</evidence>
<dbReference type="InterPro" id="IPR050924">
    <property type="entry name" value="Peroxiredoxin_BCP/PrxQ"/>
</dbReference>
<keyword evidence="3" id="KW-0560">Oxidoreductase</keyword>
<feature type="domain" description="Thioredoxin" evidence="6">
    <location>
        <begin position="11"/>
        <end position="173"/>
    </location>
</feature>
<keyword evidence="4" id="KW-1015">Disulfide bond</keyword>
<proteinExistence type="predicted"/>
<keyword evidence="1" id="KW-0575">Peroxidase</keyword>
<keyword evidence="5" id="KW-0676">Redox-active center</keyword>
<protein>
    <submittedName>
        <fullName evidence="7">Peroxiredoxin</fullName>
    </submittedName>
</protein>
<name>A0ABS4XBD5_9MICC</name>
<dbReference type="SUPFAM" id="SSF52833">
    <property type="entry name" value="Thioredoxin-like"/>
    <property type="match status" value="1"/>
</dbReference>
<sequence length="175" mass="18908">MDTPTDTSAEYLVGQQFPLLSLPSTTGETMGPMNFAAGSFVLFVYPRTGRPDEVEPGGWAQVPGAKGCTPEACEFRDLAADFAAIGYRVLGLSSQGTEYQLEAVERLHLPYPLLSDPGFARATACGLPTFGFEGELLHVRSTLVVSDRTITHAYFGVTDAAAHPRRLLAQLQQDR</sequence>
<comment type="caution">
    <text evidence="7">The sequence shown here is derived from an EMBL/GenBank/DDBJ whole genome shotgun (WGS) entry which is preliminary data.</text>
</comment>
<evidence type="ECO:0000313" key="8">
    <source>
        <dbReference type="Proteomes" id="UP001296993"/>
    </source>
</evidence>
<evidence type="ECO:0000313" key="7">
    <source>
        <dbReference type="EMBL" id="MBP2385014.1"/>
    </source>
</evidence>
<evidence type="ECO:0000256" key="4">
    <source>
        <dbReference type="ARBA" id="ARBA00023157"/>
    </source>
</evidence>
<evidence type="ECO:0000256" key="2">
    <source>
        <dbReference type="ARBA" id="ARBA00022862"/>
    </source>
</evidence>
<keyword evidence="8" id="KW-1185">Reference proteome</keyword>
<reference evidence="7 8" key="1">
    <citation type="submission" date="2021-03" db="EMBL/GenBank/DDBJ databases">
        <title>Sequencing the genomes of 1000 actinobacteria strains.</title>
        <authorList>
            <person name="Klenk H.-P."/>
        </authorList>
    </citation>
    <scope>NUCLEOTIDE SEQUENCE [LARGE SCALE GENOMIC DNA]</scope>
    <source>
        <strain evidence="7 8">DSM 15797</strain>
    </source>
</reference>
<dbReference type="InterPro" id="IPR013740">
    <property type="entry name" value="Redoxin"/>
</dbReference>
<accession>A0ABS4XBD5</accession>
<gene>
    <name evidence="7" type="ORF">JOF47_000525</name>
</gene>
<dbReference type="InterPro" id="IPR013766">
    <property type="entry name" value="Thioredoxin_domain"/>
</dbReference>
<dbReference type="PROSITE" id="PS51352">
    <property type="entry name" value="THIOREDOXIN_2"/>
    <property type="match status" value="1"/>
</dbReference>
<dbReference type="Gene3D" id="3.40.30.10">
    <property type="entry name" value="Glutaredoxin"/>
    <property type="match status" value="1"/>
</dbReference>
<dbReference type="CDD" id="cd03017">
    <property type="entry name" value="PRX_BCP"/>
    <property type="match status" value="1"/>
</dbReference>
<evidence type="ECO:0000256" key="3">
    <source>
        <dbReference type="ARBA" id="ARBA00023002"/>
    </source>
</evidence>
<dbReference type="RefSeq" id="WP_209995770.1">
    <property type="nucleotide sequence ID" value="NZ_BAAAJY010000020.1"/>
</dbReference>
<dbReference type="InterPro" id="IPR036249">
    <property type="entry name" value="Thioredoxin-like_sf"/>
</dbReference>
<dbReference type="PANTHER" id="PTHR42801:SF21">
    <property type="entry name" value="BCPB PROTEIN"/>
    <property type="match status" value="1"/>
</dbReference>
<keyword evidence="2" id="KW-0049">Antioxidant</keyword>